<proteinExistence type="predicted"/>
<evidence type="ECO:0000256" key="1">
    <source>
        <dbReference type="SAM" id="Phobius"/>
    </source>
</evidence>
<organism evidence="2 3">
    <name type="scientific">Byssochlamys spectabilis (strain No. 5 / NBRC 109023)</name>
    <name type="common">Paecilomyces variotii</name>
    <dbReference type="NCBI Taxonomy" id="1356009"/>
    <lineage>
        <taxon>Eukaryota</taxon>
        <taxon>Fungi</taxon>
        <taxon>Dikarya</taxon>
        <taxon>Ascomycota</taxon>
        <taxon>Pezizomycotina</taxon>
        <taxon>Eurotiomycetes</taxon>
        <taxon>Eurotiomycetidae</taxon>
        <taxon>Eurotiales</taxon>
        <taxon>Thermoascaceae</taxon>
        <taxon>Paecilomyces</taxon>
    </lineage>
</organism>
<accession>V5FUT7</accession>
<dbReference type="OrthoDB" id="193478at2759"/>
<dbReference type="eggNOG" id="ENOG502RYBX">
    <property type="taxonomic scope" value="Eukaryota"/>
</dbReference>
<keyword evidence="1" id="KW-1133">Transmembrane helix</keyword>
<feature type="transmembrane region" description="Helical" evidence="1">
    <location>
        <begin position="193"/>
        <end position="213"/>
    </location>
</feature>
<evidence type="ECO:0000313" key="2">
    <source>
        <dbReference type="EMBL" id="GAD93461.1"/>
    </source>
</evidence>
<name>V5FUT7_BYSSN</name>
<feature type="transmembrane region" description="Helical" evidence="1">
    <location>
        <begin position="105"/>
        <end position="125"/>
    </location>
</feature>
<dbReference type="InParanoid" id="V5FUT7"/>
<evidence type="ECO:0000313" key="3">
    <source>
        <dbReference type="Proteomes" id="UP000018001"/>
    </source>
</evidence>
<keyword evidence="1" id="KW-0472">Membrane</keyword>
<dbReference type="Proteomes" id="UP000018001">
    <property type="component" value="Unassembled WGS sequence"/>
</dbReference>
<keyword evidence="3" id="KW-1185">Reference proteome</keyword>
<feature type="transmembrane region" description="Helical" evidence="1">
    <location>
        <begin position="67"/>
        <end position="85"/>
    </location>
</feature>
<sequence>MAPTTQKTLKGLGFQKWSAFWLWTFIGGYFAAFNIWNMRKLDFEGSFQANALPGEYSWMKRTAGYKTLFRAHLACVLPCSVIALLQFIPQLRNRYMSIHRTLGEAFFIMMGFGAPSGIMVAVHAFGAAENPSIRLSIMITGVLTICFLASSFFCITTNVTISRLRLKLHGASNPDARDLRRYRAIDIRRHREFILRTLAVMSTGSFSSVYLILPEVMGWTLGHVAFSCRTLTEDLGLSADPSYLRRTYPACVMENGGHAGTVVAVKADLNGPVEELTAWGRAGIGMAFWAALVLQMVLAEIYIRVQSKDDDRSDDL</sequence>
<dbReference type="HOGENOM" id="CLU_054818_1_0_1"/>
<feature type="transmembrane region" description="Helical" evidence="1">
    <location>
        <begin position="20"/>
        <end position="38"/>
    </location>
</feature>
<dbReference type="AlphaFoldDB" id="V5FUT7"/>
<keyword evidence="1" id="KW-0812">Transmembrane</keyword>
<feature type="transmembrane region" description="Helical" evidence="1">
    <location>
        <begin position="137"/>
        <end position="161"/>
    </location>
</feature>
<gene>
    <name evidence="2" type="ORF">PVAR5_2071</name>
</gene>
<dbReference type="EMBL" id="BAUL01000057">
    <property type="protein sequence ID" value="GAD93461.1"/>
    <property type="molecule type" value="Genomic_DNA"/>
</dbReference>
<feature type="transmembrane region" description="Helical" evidence="1">
    <location>
        <begin position="282"/>
        <end position="303"/>
    </location>
</feature>
<reference evidence="3" key="1">
    <citation type="journal article" date="2014" name="Genome Announc.">
        <title>Draft genome sequence of the formaldehyde-resistant fungus Byssochlamys spectabilis No. 5 (anamorph Paecilomyces variotii No. 5) (NBRC109023).</title>
        <authorList>
            <person name="Oka T."/>
            <person name="Ekino K."/>
            <person name="Fukuda K."/>
            <person name="Nomura Y."/>
        </authorList>
    </citation>
    <scope>NUCLEOTIDE SEQUENCE [LARGE SCALE GENOMIC DNA]</scope>
    <source>
        <strain evidence="3">No. 5 / NBRC 109023</strain>
    </source>
</reference>
<comment type="caution">
    <text evidence="2">The sequence shown here is derived from an EMBL/GenBank/DDBJ whole genome shotgun (WGS) entry which is preliminary data.</text>
</comment>
<protein>
    <submittedName>
        <fullName evidence="2">Uncharacterized protein</fullName>
    </submittedName>
</protein>